<evidence type="ECO:0000256" key="5">
    <source>
        <dbReference type="SAM" id="Phobius"/>
    </source>
</evidence>
<dbReference type="PANTHER" id="PTHR12714">
    <property type="entry name" value="PROTEIN-S ISOPRENYLCYSTEINE O-METHYLTRANSFERASE"/>
    <property type="match status" value="1"/>
</dbReference>
<feature type="transmembrane region" description="Helical" evidence="5">
    <location>
        <begin position="166"/>
        <end position="194"/>
    </location>
</feature>
<dbReference type="Pfam" id="PF04140">
    <property type="entry name" value="ICMT"/>
    <property type="match status" value="1"/>
</dbReference>
<proteinExistence type="predicted"/>
<evidence type="ECO:0000256" key="2">
    <source>
        <dbReference type="ARBA" id="ARBA00022692"/>
    </source>
</evidence>
<dbReference type="Gene3D" id="1.20.120.1630">
    <property type="match status" value="1"/>
</dbReference>
<name>B3QS90_CHLT3</name>
<dbReference type="AlphaFoldDB" id="B3QS90"/>
<sequence>MPQFLKTFLIGISLAIFVGLLILLPSYFFGNPYDWRVPLAYFSYFSLFSSFLLRSVRYGNLSATKTDRQRKTRADSLSYKILFWGLTVAHWLSIYEYFHPILTLSDTVATTLTPLGIIFMAGAILLNHHAAHTLGKFFDRLHISDGHQLITTGAYRFVRHPIYTSYLCLFLGFCLLFKSAVACLLMFIVCFIGYRSRIKLEENMLLEQFGAEYEAYRNSTKRLFPFLY</sequence>
<keyword evidence="4 5" id="KW-0472">Membrane</keyword>
<evidence type="ECO:0000256" key="1">
    <source>
        <dbReference type="ARBA" id="ARBA00004141"/>
    </source>
</evidence>
<feature type="transmembrane region" description="Helical" evidence="5">
    <location>
        <begin position="7"/>
        <end position="29"/>
    </location>
</feature>
<feature type="transmembrane region" description="Helical" evidence="5">
    <location>
        <begin position="35"/>
        <end position="56"/>
    </location>
</feature>
<keyword evidence="6" id="KW-0489">Methyltransferase</keyword>
<keyword evidence="6" id="KW-0808">Transferase</keyword>
<keyword evidence="7" id="KW-1185">Reference proteome</keyword>
<keyword evidence="2 5" id="KW-0812">Transmembrane</keyword>
<dbReference type="GO" id="GO:0016020">
    <property type="term" value="C:membrane"/>
    <property type="evidence" value="ECO:0007669"/>
    <property type="project" value="UniProtKB-SubCell"/>
</dbReference>
<dbReference type="InterPro" id="IPR007269">
    <property type="entry name" value="ICMT_MeTrfase"/>
</dbReference>
<evidence type="ECO:0000313" key="7">
    <source>
        <dbReference type="Proteomes" id="UP000001208"/>
    </source>
</evidence>
<dbReference type="GO" id="GO:0004671">
    <property type="term" value="F:protein C-terminal S-isoprenylcysteine carboxyl O-methyltransferase activity"/>
    <property type="evidence" value="ECO:0007669"/>
    <property type="project" value="InterPro"/>
</dbReference>
<dbReference type="HOGENOM" id="CLU_065200_1_3_10"/>
<protein>
    <submittedName>
        <fullName evidence="6">Isoprenylcysteine carboxyl methyltransferase</fullName>
    </submittedName>
</protein>
<evidence type="ECO:0000313" key="6">
    <source>
        <dbReference type="EMBL" id="ACF12481.1"/>
    </source>
</evidence>
<feature type="transmembrane region" description="Helical" evidence="5">
    <location>
        <begin position="107"/>
        <end position="126"/>
    </location>
</feature>
<dbReference type="RefSeq" id="WP_012498565.1">
    <property type="nucleotide sequence ID" value="NC_011026.1"/>
</dbReference>
<dbReference type="eggNOG" id="COG2020">
    <property type="taxonomic scope" value="Bacteria"/>
</dbReference>
<keyword evidence="3 5" id="KW-1133">Transmembrane helix</keyword>
<dbReference type="OrthoDB" id="9809773at2"/>
<comment type="subcellular location">
    <subcellularLocation>
        <location evidence="1">Membrane</location>
        <topology evidence="1">Multi-pass membrane protein</topology>
    </subcellularLocation>
</comment>
<dbReference type="KEGG" id="cts:Ctha_0009"/>
<evidence type="ECO:0000256" key="4">
    <source>
        <dbReference type="ARBA" id="ARBA00023136"/>
    </source>
</evidence>
<feature type="transmembrane region" description="Helical" evidence="5">
    <location>
        <begin position="77"/>
        <end position="95"/>
    </location>
</feature>
<dbReference type="PANTHER" id="PTHR12714:SF11">
    <property type="entry name" value="PROTEIN C-TERMINAL S-ISOPRENYLCYSTEINE CARBOXYL O-METHYLTRANSFERASE"/>
    <property type="match status" value="1"/>
</dbReference>
<accession>B3QS90</accession>
<dbReference type="STRING" id="517418.Ctha_0009"/>
<reference evidence="6 7" key="1">
    <citation type="submission" date="2008-06" db="EMBL/GenBank/DDBJ databases">
        <title>Complete sequence of Chloroherpeton thalassium ATCC 35110.</title>
        <authorList>
            <consortium name="US DOE Joint Genome Institute"/>
            <person name="Lucas S."/>
            <person name="Copeland A."/>
            <person name="Lapidus A."/>
            <person name="Glavina del Rio T."/>
            <person name="Dalin E."/>
            <person name="Tice H."/>
            <person name="Bruce D."/>
            <person name="Goodwin L."/>
            <person name="Pitluck S."/>
            <person name="Schmutz J."/>
            <person name="Larimer F."/>
            <person name="Land M."/>
            <person name="Hauser L."/>
            <person name="Kyrpides N."/>
            <person name="Mikhailova N."/>
            <person name="Liu Z."/>
            <person name="Li T."/>
            <person name="Zhao F."/>
            <person name="Overmann J."/>
            <person name="Bryant D.A."/>
            <person name="Richardson P."/>
        </authorList>
    </citation>
    <scope>NUCLEOTIDE SEQUENCE [LARGE SCALE GENOMIC DNA]</scope>
    <source>
        <strain evidence="7">ATCC 35110 / GB-78</strain>
    </source>
</reference>
<dbReference type="Proteomes" id="UP000001208">
    <property type="component" value="Chromosome"/>
</dbReference>
<evidence type="ECO:0000256" key="3">
    <source>
        <dbReference type="ARBA" id="ARBA00022989"/>
    </source>
</evidence>
<gene>
    <name evidence="6" type="ordered locus">Ctha_0009</name>
</gene>
<organism evidence="6 7">
    <name type="scientific">Chloroherpeton thalassium (strain ATCC 35110 / GB-78)</name>
    <dbReference type="NCBI Taxonomy" id="517418"/>
    <lineage>
        <taxon>Bacteria</taxon>
        <taxon>Pseudomonadati</taxon>
        <taxon>Chlorobiota</taxon>
        <taxon>Chlorobiia</taxon>
        <taxon>Chlorobiales</taxon>
        <taxon>Chloroherpetonaceae</taxon>
        <taxon>Chloroherpeton</taxon>
    </lineage>
</organism>
<dbReference type="GO" id="GO:0032259">
    <property type="term" value="P:methylation"/>
    <property type="evidence" value="ECO:0007669"/>
    <property type="project" value="UniProtKB-KW"/>
</dbReference>
<dbReference type="EMBL" id="CP001100">
    <property type="protein sequence ID" value="ACF12481.1"/>
    <property type="molecule type" value="Genomic_DNA"/>
</dbReference>